<dbReference type="PANTHER" id="PTHR30290">
    <property type="entry name" value="PERIPLASMIC BINDING COMPONENT OF ABC TRANSPORTER"/>
    <property type="match status" value="1"/>
</dbReference>
<evidence type="ECO:0000259" key="2">
    <source>
        <dbReference type="Pfam" id="PF00496"/>
    </source>
</evidence>
<proteinExistence type="predicted"/>
<dbReference type="PIRSF" id="PIRSF002741">
    <property type="entry name" value="MppA"/>
    <property type="match status" value="1"/>
</dbReference>
<dbReference type="EMBL" id="CP051180">
    <property type="protein sequence ID" value="QIZ76319.1"/>
    <property type="molecule type" value="Genomic_DNA"/>
</dbReference>
<dbReference type="Gene3D" id="3.10.105.10">
    <property type="entry name" value="Dipeptide-binding Protein, Domain 3"/>
    <property type="match status" value="1"/>
</dbReference>
<dbReference type="GO" id="GO:0015833">
    <property type="term" value="P:peptide transport"/>
    <property type="evidence" value="ECO:0007669"/>
    <property type="project" value="TreeGrafter"/>
</dbReference>
<dbReference type="Gene3D" id="3.40.190.10">
    <property type="entry name" value="Periplasmic binding protein-like II"/>
    <property type="match status" value="1"/>
</dbReference>
<dbReference type="PANTHER" id="PTHR30290:SF81">
    <property type="entry name" value="OLIGOPEPTIDE-BINDING PROTEIN OPPA"/>
    <property type="match status" value="1"/>
</dbReference>
<dbReference type="InterPro" id="IPR039424">
    <property type="entry name" value="SBP_5"/>
</dbReference>
<dbReference type="GO" id="GO:0030288">
    <property type="term" value="C:outer membrane-bounded periplasmic space"/>
    <property type="evidence" value="ECO:0007669"/>
    <property type="project" value="UniProtKB-ARBA"/>
</dbReference>
<name>A0A6H1UCF2_9GAMM</name>
<reference evidence="3 4" key="1">
    <citation type="submission" date="2020-04" db="EMBL/GenBank/DDBJ databases">
        <title>Ferrimonas sp. S7 isolated from sea water.</title>
        <authorList>
            <person name="Bae S.S."/>
            <person name="Baek K."/>
        </authorList>
    </citation>
    <scope>NUCLEOTIDE SEQUENCE [LARGE SCALE GENOMIC DNA]</scope>
    <source>
        <strain evidence="3 4">S7</strain>
    </source>
</reference>
<evidence type="ECO:0000256" key="1">
    <source>
        <dbReference type="SAM" id="SignalP"/>
    </source>
</evidence>
<sequence>MKLLTPLVAALALVFTPPSVQAVETEKTVNMSIFWLDGDIEPTSGWHGWTLTRCGIGENLLQIDENLDYKPVIAESWQKIDDLTTVFNIRSGVTFHNGRAVDAQAVKESLERAINITDRQDVVIPIDTISASGNTLTIKTTRPYATLLNMLADTVFIIVDAKAAEQDPAGFKYKPVTTGPFQVESFSSETGLVINKHTGHWAGEPQVDRINVKYISDASTRSMALQSGELDFAAQISPADLSILEKNENLNVITGPNLRIFHIRTNFAHPWMQIPEFRQAVHHAIHKDVYAEKIAGGIPARGPFNKLLSFGHQGDDSYPYDQQKAIQLLDDAGLVDTNGDGIRELNGQNIVLQYISMTNHGAQARNIGIAMQSELKKVGIGMDVKQMENFAEASKQGKYDFLFERWTSAPTLDPQYFLESSFKTGARGNSGQYSNPKLDALLEQMDNTLDGDKRAALGAKGAKMLMDDVAAIFLFYQRGNVVHNKRISGVHKFVSEIYYIDERLGLANE</sequence>
<protein>
    <recommendedName>
        <fullName evidence="2">Solute-binding protein family 5 domain-containing protein</fullName>
    </recommendedName>
</protein>
<dbReference type="Pfam" id="PF00496">
    <property type="entry name" value="SBP_bac_5"/>
    <property type="match status" value="1"/>
</dbReference>
<keyword evidence="4" id="KW-1185">Reference proteome</keyword>
<feature type="signal peptide" evidence="1">
    <location>
        <begin position="1"/>
        <end position="22"/>
    </location>
</feature>
<dbReference type="Proteomes" id="UP000501602">
    <property type="component" value="Chromosome"/>
</dbReference>
<dbReference type="GO" id="GO:1904680">
    <property type="term" value="F:peptide transmembrane transporter activity"/>
    <property type="evidence" value="ECO:0007669"/>
    <property type="project" value="TreeGrafter"/>
</dbReference>
<dbReference type="InterPro" id="IPR000914">
    <property type="entry name" value="SBP_5_dom"/>
</dbReference>
<feature type="chain" id="PRO_5026214494" description="Solute-binding protein family 5 domain-containing protein" evidence="1">
    <location>
        <begin position="23"/>
        <end position="509"/>
    </location>
</feature>
<dbReference type="SUPFAM" id="SSF53850">
    <property type="entry name" value="Periplasmic binding protein-like II"/>
    <property type="match status" value="1"/>
</dbReference>
<dbReference type="KEGG" id="fes:HER31_05075"/>
<accession>A0A6H1UCF2</accession>
<evidence type="ECO:0000313" key="4">
    <source>
        <dbReference type="Proteomes" id="UP000501602"/>
    </source>
</evidence>
<dbReference type="GO" id="GO:0043190">
    <property type="term" value="C:ATP-binding cassette (ABC) transporter complex"/>
    <property type="evidence" value="ECO:0007669"/>
    <property type="project" value="InterPro"/>
</dbReference>
<feature type="domain" description="Solute-binding protein family 5" evidence="2">
    <location>
        <begin position="69"/>
        <end position="426"/>
    </location>
</feature>
<dbReference type="AlphaFoldDB" id="A0A6H1UCF2"/>
<evidence type="ECO:0000313" key="3">
    <source>
        <dbReference type="EMBL" id="QIZ76319.1"/>
    </source>
</evidence>
<dbReference type="RefSeq" id="WP_168659579.1">
    <property type="nucleotide sequence ID" value="NZ_CP051180.1"/>
</dbReference>
<organism evidence="3 4">
    <name type="scientific">Ferrimonas lipolytica</name>
    <dbReference type="NCBI Taxonomy" id="2724191"/>
    <lineage>
        <taxon>Bacteria</taxon>
        <taxon>Pseudomonadati</taxon>
        <taxon>Pseudomonadota</taxon>
        <taxon>Gammaproteobacteria</taxon>
        <taxon>Alteromonadales</taxon>
        <taxon>Ferrimonadaceae</taxon>
        <taxon>Ferrimonas</taxon>
    </lineage>
</organism>
<keyword evidence="1" id="KW-0732">Signal</keyword>
<gene>
    <name evidence="3" type="ORF">HER31_05075</name>
</gene>
<dbReference type="InterPro" id="IPR030678">
    <property type="entry name" value="Peptide/Ni-bd"/>
</dbReference>